<comment type="caution">
    <text evidence="1">The sequence shown here is derived from an EMBL/GenBank/DDBJ whole genome shotgun (WGS) entry which is preliminary data.</text>
</comment>
<gene>
    <name evidence="1" type="ORF">JYZ213_LOCUS17349</name>
    <name evidence="2" type="ORF">OXD698_LOCUS28669</name>
</gene>
<sequence>MVPTIAKDYVSRTINTQNQDRVTLLAAFRKSIYNNHIDLLLVNVPIHLLSNEQLCRCYQMQWNKQSSCKLTINSDLTVTSLSRNYFGMNYQLLSYRLNIDWSILNYNYSHSENCFQQIPHINTLLLPSDDDVALGKLGYHDQGRNETSAGVSLSCDAFDGICKGFIRGASVSQMKTSRPLALFNLFVASTAMKTAHMLQRFYETNEQDGVWPSNNLYTINQKQGDRVTANLTRIDTRF</sequence>
<reference evidence="1" key="1">
    <citation type="submission" date="2021-02" db="EMBL/GenBank/DDBJ databases">
        <authorList>
            <person name="Nowell W R."/>
        </authorList>
    </citation>
    <scope>NUCLEOTIDE SEQUENCE</scope>
</reference>
<dbReference type="EMBL" id="CAJOAZ010003118">
    <property type="protein sequence ID" value="CAF3986041.1"/>
    <property type="molecule type" value="Genomic_DNA"/>
</dbReference>
<accession>A0A814ING1</accession>
<dbReference type="AlphaFoldDB" id="A0A814ING1"/>
<proteinExistence type="predicted"/>
<evidence type="ECO:0000313" key="2">
    <source>
        <dbReference type="EMBL" id="CAF3986041.1"/>
    </source>
</evidence>
<dbReference type="EMBL" id="CAJNOG010000162">
    <property type="protein sequence ID" value="CAF1026318.1"/>
    <property type="molecule type" value="Genomic_DNA"/>
</dbReference>
<organism evidence="1 3">
    <name type="scientific">Adineta steineri</name>
    <dbReference type="NCBI Taxonomy" id="433720"/>
    <lineage>
        <taxon>Eukaryota</taxon>
        <taxon>Metazoa</taxon>
        <taxon>Spiralia</taxon>
        <taxon>Gnathifera</taxon>
        <taxon>Rotifera</taxon>
        <taxon>Eurotatoria</taxon>
        <taxon>Bdelloidea</taxon>
        <taxon>Adinetida</taxon>
        <taxon>Adinetidae</taxon>
        <taxon>Adineta</taxon>
    </lineage>
</organism>
<protein>
    <submittedName>
        <fullName evidence="1">Uncharacterized protein</fullName>
    </submittedName>
</protein>
<name>A0A814ING1_9BILA</name>
<evidence type="ECO:0000313" key="1">
    <source>
        <dbReference type="EMBL" id="CAF1026318.1"/>
    </source>
</evidence>
<dbReference type="Proteomes" id="UP000663845">
    <property type="component" value="Unassembled WGS sequence"/>
</dbReference>
<dbReference type="Proteomes" id="UP000663844">
    <property type="component" value="Unassembled WGS sequence"/>
</dbReference>
<evidence type="ECO:0000313" key="3">
    <source>
        <dbReference type="Proteomes" id="UP000663845"/>
    </source>
</evidence>